<organism evidence="6 7">
    <name type="scientific">Cyanobium usitatum str. Tous</name>
    <dbReference type="NCBI Taxonomy" id="2116684"/>
    <lineage>
        <taxon>Bacteria</taxon>
        <taxon>Bacillati</taxon>
        <taxon>Cyanobacteriota</taxon>
        <taxon>Cyanophyceae</taxon>
        <taxon>Synechococcales</taxon>
        <taxon>Prochlorococcaceae</taxon>
        <taxon>Cyanobium</taxon>
    </lineage>
</organism>
<comment type="similarity">
    <text evidence="2">Belongs to the bacterial solute-binding protein SsuA/TauA family.</text>
</comment>
<proteinExistence type="inferred from homology"/>
<evidence type="ECO:0000313" key="6">
    <source>
        <dbReference type="EMBL" id="PSJ05692.1"/>
    </source>
</evidence>
<feature type="domain" description="SsuA/THI5-like" evidence="5">
    <location>
        <begin position="49"/>
        <end position="254"/>
    </location>
</feature>
<evidence type="ECO:0000256" key="3">
    <source>
        <dbReference type="ARBA" id="ARBA00022729"/>
    </source>
</evidence>
<dbReference type="OrthoDB" id="9815602at2"/>
<evidence type="ECO:0000256" key="4">
    <source>
        <dbReference type="SAM" id="SignalP"/>
    </source>
</evidence>
<keyword evidence="3 4" id="KW-0732">Signal</keyword>
<gene>
    <name evidence="6" type="ORF">C7K55_06535</name>
</gene>
<dbReference type="Pfam" id="PF09084">
    <property type="entry name" value="NMT1"/>
    <property type="match status" value="1"/>
</dbReference>
<feature type="chain" id="PRO_5015116723" description="SsuA/THI5-like domain-containing protein" evidence="4">
    <location>
        <begin position="25"/>
        <end position="331"/>
    </location>
</feature>
<accession>A0A2P7MWU1</accession>
<dbReference type="AlphaFoldDB" id="A0A2P7MWU1"/>
<evidence type="ECO:0000256" key="1">
    <source>
        <dbReference type="ARBA" id="ARBA00004418"/>
    </source>
</evidence>
<sequence>MGICLSPGLGRQLFTLAATGFAWAAVAGCAAKPEEVNVPISSWPGYEYFYLAERRGLAERYGFKLTTSQFADPQEIVHSYLRGELNVAQLTTVELVDICEKIPERCPVVVLILDESRGGDIIAARHGVDTLQDLAGKRIGTTFSSLGPYFVSRALQRSGLSLDQVEVRNMPLAEMPAALKQGSVDAVAFYPPFSDYAARDGHSRVLFDSRQTPGEIFDILVIDPSYLHSNSVVLTKLVKAWQDAHQLAQAHPKQSIGLMADRQKVSAKEFQQAENGLVYYGLAEQKVMLAPGGVMERNLKSVQKVQQELKLVRIGAQLPSVTNRLVEAALR</sequence>
<evidence type="ECO:0000313" key="7">
    <source>
        <dbReference type="Proteomes" id="UP000243002"/>
    </source>
</evidence>
<dbReference type="Proteomes" id="UP000243002">
    <property type="component" value="Unassembled WGS sequence"/>
</dbReference>
<evidence type="ECO:0000256" key="2">
    <source>
        <dbReference type="ARBA" id="ARBA00010742"/>
    </source>
</evidence>
<dbReference type="Gene3D" id="3.40.190.10">
    <property type="entry name" value="Periplasmic binding protein-like II"/>
    <property type="match status" value="2"/>
</dbReference>
<reference evidence="6 7" key="1">
    <citation type="journal article" date="2018" name="Environ. Microbiol.">
        <title>Ecological and genomic features of two widespread freshwater picocyanobacteria.</title>
        <authorList>
            <person name="Cabello-Yeves P.J."/>
            <person name="Picazo A."/>
            <person name="Camacho A."/>
            <person name="Callieri C."/>
            <person name="Rosselli R."/>
            <person name="Roda-Garcia J.J."/>
            <person name="Coutinho F.H."/>
            <person name="Rodriguez-Valera F."/>
        </authorList>
    </citation>
    <scope>NUCLEOTIDE SEQUENCE [LARGE SCALE GENOMIC DNA]</scope>
    <source>
        <strain evidence="6 7">Tous</strain>
    </source>
</reference>
<dbReference type="PANTHER" id="PTHR30024">
    <property type="entry name" value="ALIPHATIC SULFONATES-BINDING PROTEIN-RELATED"/>
    <property type="match status" value="1"/>
</dbReference>
<protein>
    <recommendedName>
        <fullName evidence="5">SsuA/THI5-like domain-containing protein</fullName>
    </recommendedName>
</protein>
<dbReference type="PANTHER" id="PTHR30024:SF47">
    <property type="entry name" value="TAURINE-BINDING PERIPLASMIC PROTEIN"/>
    <property type="match status" value="1"/>
</dbReference>
<dbReference type="EMBL" id="PXXO01000006">
    <property type="protein sequence ID" value="PSJ05692.1"/>
    <property type="molecule type" value="Genomic_DNA"/>
</dbReference>
<feature type="signal peptide" evidence="4">
    <location>
        <begin position="1"/>
        <end position="24"/>
    </location>
</feature>
<comment type="subcellular location">
    <subcellularLocation>
        <location evidence="1">Periplasm</location>
    </subcellularLocation>
</comment>
<evidence type="ECO:0000259" key="5">
    <source>
        <dbReference type="Pfam" id="PF09084"/>
    </source>
</evidence>
<dbReference type="InterPro" id="IPR015168">
    <property type="entry name" value="SsuA/THI5"/>
</dbReference>
<keyword evidence="7" id="KW-1185">Reference proteome</keyword>
<name>A0A2P7MWU1_9CYAN</name>
<dbReference type="GO" id="GO:0042597">
    <property type="term" value="C:periplasmic space"/>
    <property type="evidence" value="ECO:0007669"/>
    <property type="project" value="UniProtKB-SubCell"/>
</dbReference>
<dbReference type="SUPFAM" id="SSF53850">
    <property type="entry name" value="Periplasmic binding protein-like II"/>
    <property type="match status" value="1"/>
</dbReference>
<comment type="caution">
    <text evidence="6">The sequence shown here is derived from an EMBL/GenBank/DDBJ whole genome shotgun (WGS) entry which is preliminary data.</text>
</comment>